<organism evidence="2 3">
    <name type="scientific">Elysia marginata</name>
    <dbReference type="NCBI Taxonomy" id="1093978"/>
    <lineage>
        <taxon>Eukaryota</taxon>
        <taxon>Metazoa</taxon>
        <taxon>Spiralia</taxon>
        <taxon>Lophotrochozoa</taxon>
        <taxon>Mollusca</taxon>
        <taxon>Gastropoda</taxon>
        <taxon>Heterobranchia</taxon>
        <taxon>Euthyneura</taxon>
        <taxon>Panpulmonata</taxon>
        <taxon>Sacoglossa</taxon>
        <taxon>Placobranchoidea</taxon>
        <taxon>Plakobranchidae</taxon>
        <taxon>Elysia</taxon>
    </lineage>
</organism>
<accession>A0AAV4GGN9</accession>
<feature type="transmembrane region" description="Helical" evidence="1">
    <location>
        <begin position="130"/>
        <end position="152"/>
    </location>
</feature>
<dbReference type="EMBL" id="BMAT01012013">
    <property type="protein sequence ID" value="GFR83555.1"/>
    <property type="molecule type" value="Genomic_DNA"/>
</dbReference>
<evidence type="ECO:0000313" key="3">
    <source>
        <dbReference type="Proteomes" id="UP000762676"/>
    </source>
</evidence>
<dbReference type="PANTHER" id="PTHR31701">
    <property type="entry name" value="ENDOPLASMIC RETICULUM MEMBRANE-ASSOCIATED RNA DEGRADATION PROTEIN"/>
    <property type="match status" value="1"/>
</dbReference>
<protein>
    <submittedName>
        <fullName evidence="2">Endoplasmic reticulum membrane-associated RNA degradation protein-like</fullName>
    </submittedName>
</protein>
<dbReference type="PANTHER" id="PTHR31701:SF2">
    <property type="entry name" value="ENDOPLASMIC RETICULUM MEMBRANE-ASSOCIATED RNA DEGRADATION PROTEIN"/>
    <property type="match status" value="1"/>
</dbReference>
<reference evidence="2 3" key="1">
    <citation type="journal article" date="2021" name="Elife">
        <title>Chloroplast acquisition without the gene transfer in kleptoplastic sea slugs, Plakobranchus ocellatus.</title>
        <authorList>
            <person name="Maeda T."/>
            <person name="Takahashi S."/>
            <person name="Yoshida T."/>
            <person name="Shimamura S."/>
            <person name="Takaki Y."/>
            <person name="Nagai Y."/>
            <person name="Toyoda A."/>
            <person name="Suzuki Y."/>
            <person name="Arimoto A."/>
            <person name="Ishii H."/>
            <person name="Satoh N."/>
            <person name="Nishiyama T."/>
            <person name="Hasebe M."/>
            <person name="Maruyama T."/>
            <person name="Minagawa J."/>
            <person name="Obokata J."/>
            <person name="Shigenobu S."/>
        </authorList>
    </citation>
    <scope>NUCLEOTIDE SEQUENCE [LARGE SCALE GENOMIC DNA]</scope>
</reference>
<dbReference type="Proteomes" id="UP000762676">
    <property type="component" value="Unassembled WGS sequence"/>
</dbReference>
<dbReference type="InterPro" id="IPR039635">
    <property type="entry name" value="ERMARD"/>
</dbReference>
<evidence type="ECO:0000313" key="2">
    <source>
        <dbReference type="EMBL" id="GFR83555.1"/>
    </source>
</evidence>
<sequence length="221" mass="24883">MAALSKFATATTTKEAEGQINLAESLRSPFSTNGDDVKILLSSMKIKTLYRWKIHAVSACETNHLAKTEGPPSARSEGSVGESEVIGLLMHIVEEAQMSIVQTSAVLKLRCQQLAQKELRSRQRDNLKRLLAFAPSAGLLINYVIYLTTWILSNVCRFAELTQRHGRTLQKQLRSTLKTMENIRTYTAPEKNKWNEAGELLLSEVTSFCDKCEKLRYFQIS</sequence>
<gene>
    <name evidence="2" type="ORF">ElyMa_005978300</name>
</gene>
<evidence type="ECO:0000256" key="1">
    <source>
        <dbReference type="SAM" id="Phobius"/>
    </source>
</evidence>
<keyword evidence="1" id="KW-0812">Transmembrane</keyword>
<keyword evidence="1" id="KW-0472">Membrane</keyword>
<dbReference type="AlphaFoldDB" id="A0AAV4GGN9"/>
<keyword evidence="1" id="KW-1133">Transmembrane helix</keyword>
<proteinExistence type="predicted"/>
<keyword evidence="3" id="KW-1185">Reference proteome</keyword>
<comment type="caution">
    <text evidence="2">The sequence shown here is derived from an EMBL/GenBank/DDBJ whole genome shotgun (WGS) entry which is preliminary data.</text>
</comment>
<name>A0AAV4GGN9_9GAST</name>